<dbReference type="Proteomes" id="UP001596298">
    <property type="component" value="Unassembled WGS sequence"/>
</dbReference>
<evidence type="ECO:0000313" key="2">
    <source>
        <dbReference type="Proteomes" id="UP001596298"/>
    </source>
</evidence>
<name>A0ABW2ALC2_9MICO</name>
<proteinExistence type="predicted"/>
<gene>
    <name evidence="1" type="ORF">ACFQDH_21510</name>
</gene>
<accession>A0ABW2ALC2</accession>
<dbReference type="EMBL" id="JBHSWH010000001">
    <property type="protein sequence ID" value="MFC6707743.1"/>
    <property type="molecule type" value="Genomic_DNA"/>
</dbReference>
<sequence length="252" mass="26970">MRRLAPLLVRFTDEELMLFSADHPVVDAPYLSGLDETQRELAAQIAYRSLCAHGAVAVDGGKGMELPESVVTMLQVRASATSALLISKATAEVGVLRYHHLGRDVVVIEDVTDDGIHEFRLIEPEKLPDEVDAFCTVQGAADGQGEPVTLTVEAFAAGDLARELWGEGVAQFDATVWRAAPDPARGQVLLGVLLGTDGSWSSRRLLVPNEGGDSLIEMQPARAAEVGDFILGELLGAEGGDVTSDTWHLMRA</sequence>
<keyword evidence="2" id="KW-1185">Reference proteome</keyword>
<dbReference type="RefSeq" id="WP_382404408.1">
    <property type="nucleotide sequence ID" value="NZ_JBHSWH010000001.1"/>
</dbReference>
<evidence type="ECO:0000313" key="1">
    <source>
        <dbReference type="EMBL" id="MFC6707743.1"/>
    </source>
</evidence>
<comment type="caution">
    <text evidence="1">The sequence shown here is derived from an EMBL/GenBank/DDBJ whole genome shotgun (WGS) entry which is preliminary data.</text>
</comment>
<organism evidence="1 2">
    <name type="scientific">Flexivirga alba</name>
    <dbReference type="NCBI Taxonomy" id="702742"/>
    <lineage>
        <taxon>Bacteria</taxon>
        <taxon>Bacillati</taxon>
        <taxon>Actinomycetota</taxon>
        <taxon>Actinomycetes</taxon>
        <taxon>Micrococcales</taxon>
        <taxon>Dermacoccaceae</taxon>
        <taxon>Flexivirga</taxon>
    </lineage>
</organism>
<protein>
    <submittedName>
        <fullName evidence="1">Uncharacterized protein</fullName>
    </submittedName>
</protein>
<reference evidence="2" key="1">
    <citation type="journal article" date="2019" name="Int. J. Syst. Evol. Microbiol.">
        <title>The Global Catalogue of Microorganisms (GCM) 10K type strain sequencing project: providing services to taxonomists for standard genome sequencing and annotation.</title>
        <authorList>
            <consortium name="The Broad Institute Genomics Platform"/>
            <consortium name="The Broad Institute Genome Sequencing Center for Infectious Disease"/>
            <person name="Wu L."/>
            <person name="Ma J."/>
        </authorList>
    </citation>
    <scope>NUCLEOTIDE SEQUENCE [LARGE SCALE GENOMIC DNA]</scope>
    <source>
        <strain evidence="2">CCUG 58127</strain>
    </source>
</reference>